<feature type="transmembrane region" description="Helical" evidence="1">
    <location>
        <begin position="15"/>
        <end position="33"/>
    </location>
</feature>
<protein>
    <submittedName>
        <fullName evidence="2">Uncharacterized protein</fullName>
    </submittedName>
</protein>
<evidence type="ECO:0000256" key="1">
    <source>
        <dbReference type="SAM" id="Phobius"/>
    </source>
</evidence>
<accession>A0A2L1JB95</accession>
<dbReference type="RefSeq" id="WP_104994802.1">
    <property type="nucleotide sequence ID" value="NZ_CP025494.1"/>
</dbReference>
<feature type="transmembrane region" description="Helical" evidence="1">
    <location>
        <begin position="70"/>
        <end position="90"/>
    </location>
</feature>
<evidence type="ECO:0000313" key="3">
    <source>
        <dbReference type="Proteomes" id="UP000237830"/>
    </source>
</evidence>
<keyword evidence="1" id="KW-0812">Transmembrane</keyword>
<reference evidence="2 3" key="1">
    <citation type="submission" date="2017-12" db="EMBL/GenBank/DDBJ databases">
        <title>Genome sequence of Pseudomonas palleroniana MAB3.</title>
        <authorList>
            <person name="Nascimento F.X."/>
        </authorList>
    </citation>
    <scope>NUCLEOTIDE SEQUENCE [LARGE SCALE GENOMIC DNA]</scope>
    <source>
        <strain evidence="2 3">MAB3</strain>
    </source>
</reference>
<feature type="transmembrane region" description="Helical" evidence="1">
    <location>
        <begin position="223"/>
        <end position="254"/>
    </location>
</feature>
<sequence>MQTILDLIENATMQAWIWGPLMGVVFGALFAGVTNSPTVNAPVTVTQTTNTYITKVVVNQQRSSSGDDGGGAMAVLIAAGFGLVFLVWKYAIHIDLVHHCLWALLSTLLSFSLTTALVSLVKGQFTSSSWGVYIAAPVVILAVCGRLLSLAKASFDPELTQLASQHTFLDFYVHSLSTYGQSLMIFQVFGVALIFLVMVFTGVALLHYLALMNQRSYGPLQGFWMFLTGATMFFSGKMWFLVMAIVLGLSYVLVEPSLMPTWATQR</sequence>
<feature type="transmembrane region" description="Helical" evidence="1">
    <location>
        <begin position="130"/>
        <end position="149"/>
    </location>
</feature>
<name>A0A2L1JB95_9PSED</name>
<organism evidence="2 3">
    <name type="scientific">Pseudomonas palleroniana</name>
    <dbReference type="NCBI Taxonomy" id="191390"/>
    <lineage>
        <taxon>Bacteria</taxon>
        <taxon>Pseudomonadati</taxon>
        <taxon>Pseudomonadota</taxon>
        <taxon>Gammaproteobacteria</taxon>
        <taxon>Pseudomonadales</taxon>
        <taxon>Pseudomonadaceae</taxon>
        <taxon>Pseudomonas</taxon>
    </lineage>
</organism>
<gene>
    <name evidence="2" type="ORF">CYL20_14500</name>
</gene>
<feature type="transmembrane region" description="Helical" evidence="1">
    <location>
        <begin position="184"/>
        <end position="211"/>
    </location>
</feature>
<dbReference type="AlphaFoldDB" id="A0A2L1JB95"/>
<keyword evidence="1" id="KW-0472">Membrane</keyword>
<dbReference type="EMBL" id="CP025494">
    <property type="protein sequence ID" value="AVE05701.1"/>
    <property type="molecule type" value="Genomic_DNA"/>
</dbReference>
<keyword evidence="1" id="KW-1133">Transmembrane helix</keyword>
<feature type="transmembrane region" description="Helical" evidence="1">
    <location>
        <begin position="96"/>
        <end position="118"/>
    </location>
</feature>
<evidence type="ECO:0000313" key="2">
    <source>
        <dbReference type="EMBL" id="AVE05701.1"/>
    </source>
</evidence>
<dbReference type="Proteomes" id="UP000237830">
    <property type="component" value="Chromosome"/>
</dbReference>
<proteinExistence type="predicted"/>